<reference evidence="1 2" key="1">
    <citation type="submission" date="2009-01" db="EMBL/GenBank/DDBJ databases">
        <authorList>
            <person name="Fulton L."/>
            <person name="Clifton S."/>
            <person name="Fulton B."/>
            <person name="Xu J."/>
            <person name="Minx P."/>
            <person name="Pepin K.H."/>
            <person name="Johnson M."/>
            <person name="Bhonagiri V."/>
            <person name="Nash W.E."/>
            <person name="Mardis E.R."/>
            <person name="Wilson R.K."/>
        </authorList>
    </citation>
    <scope>NUCLEOTIDE SEQUENCE [LARGE SCALE GENOMIC DNA]</scope>
    <source>
        <strain evidence="2">DSM 10507 / JCM 14656 / S5a33</strain>
    </source>
</reference>
<evidence type="ECO:0000313" key="2">
    <source>
        <dbReference type="Proteomes" id="UP000003100"/>
    </source>
</evidence>
<name>C0CQZ7_BLAHS</name>
<sequence>MPQGKELLALAVLEVQKTIQELLKRKEIIKLRKKGEREWESYRKLEIMRFQ</sequence>
<dbReference type="HOGENOM" id="CLU_3096153_0_0_9"/>
<comment type="caution">
    <text evidence="1">The sequence shown here is derived from an EMBL/GenBank/DDBJ whole genome shotgun (WGS) entry which is preliminary data.</text>
</comment>
<organism evidence="1 2">
    <name type="scientific">Blautia hydrogenotrophica (strain DSM 10507 / JCM 14656 / S5a33)</name>
    <name type="common">Ruminococcus hydrogenotrophicus</name>
    <dbReference type="NCBI Taxonomy" id="476272"/>
    <lineage>
        <taxon>Bacteria</taxon>
        <taxon>Bacillati</taxon>
        <taxon>Bacillota</taxon>
        <taxon>Clostridia</taxon>
        <taxon>Lachnospirales</taxon>
        <taxon>Lachnospiraceae</taxon>
        <taxon>Blautia</taxon>
    </lineage>
</organism>
<accession>C0CQZ7</accession>
<gene>
    <name evidence="1" type="ORF">RUMHYD_03310</name>
</gene>
<dbReference type="Proteomes" id="UP000003100">
    <property type="component" value="Unassembled WGS sequence"/>
</dbReference>
<dbReference type="EMBL" id="ACBZ01000177">
    <property type="protein sequence ID" value="EEG47760.1"/>
    <property type="molecule type" value="Genomic_DNA"/>
</dbReference>
<proteinExistence type="predicted"/>
<evidence type="ECO:0000313" key="1">
    <source>
        <dbReference type="EMBL" id="EEG47760.1"/>
    </source>
</evidence>
<keyword evidence="2" id="KW-1185">Reference proteome</keyword>
<dbReference type="AlphaFoldDB" id="C0CQZ7"/>
<protein>
    <submittedName>
        <fullName evidence="1">Uncharacterized protein</fullName>
    </submittedName>
</protein>
<reference evidence="1 2" key="2">
    <citation type="submission" date="2009-02" db="EMBL/GenBank/DDBJ databases">
        <title>Draft genome sequence of Blautia hydrogenotrophica DSM 10507 (Ruminococcus hydrogenotrophicus DSM 10507).</title>
        <authorList>
            <person name="Sudarsanam P."/>
            <person name="Ley R."/>
            <person name="Guruge J."/>
            <person name="Turnbaugh P.J."/>
            <person name="Mahowald M."/>
            <person name="Liep D."/>
            <person name="Gordon J."/>
        </authorList>
    </citation>
    <scope>NUCLEOTIDE SEQUENCE [LARGE SCALE GENOMIC DNA]</scope>
    <source>
        <strain evidence="2">DSM 10507 / JCM 14656 / S5a33</strain>
    </source>
</reference>